<evidence type="ECO:0000313" key="3">
    <source>
        <dbReference type="EMBL" id="KHG22780.1"/>
    </source>
</evidence>
<dbReference type="GO" id="GO:0004553">
    <property type="term" value="F:hydrolase activity, hydrolyzing O-glycosyl compounds"/>
    <property type="evidence" value="ECO:0007669"/>
    <property type="project" value="InterPro"/>
</dbReference>
<dbReference type="GO" id="GO:0005975">
    <property type="term" value="P:carbohydrate metabolic process"/>
    <property type="evidence" value="ECO:0007669"/>
    <property type="project" value="InterPro"/>
</dbReference>
<dbReference type="InterPro" id="IPR003305">
    <property type="entry name" value="CenC_carb-bd"/>
</dbReference>
<protein>
    <submittedName>
        <fullName evidence="3">Ndx-1: Putative nudix hydrolase 1</fullName>
    </submittedName>
</protein>
<dbReference type="Proteomes" id="UP000032142">
    <property type="component" value="Unassembled WGS sequence"/>
</dbReference>
<name>A0A0B0PCT4_GOSAR</name>
<dbReference type="AlphaFoldDB" id="A0A0B0PCT4"/>
<dbReference type="EMBL" id="KN422793">
    <property type="protein sequence ID" value="KHG22780.1"/>
    <property type="molecule type" value="Genomic_DNA"/>
</dbReference>
<accession>A0A0B0PCT4</accession>
<feature type="domain" description="CBM-cenC" evidence="2">
    <location>
        <begin position="54"/>
        <end position="170"/>
    </location>
</feature>
<keyword evidence="1 3" id="KW-0378">Hydrolase</keyword>
<gene>
    <name evidence="3" type="ORF">F383_29081</name>
</gene>
<dbReference type="InterPro" id="IPR044846">
    <property type="entry name" value="GH10"/>
</dbReference>
<reference evidence="4" key="1">
    <citation type="submission" date="2014-09" db="EMBL/GenBank/DDBJ databases">
        <authorList>
            <person name="Mudge J."/>
            <person name="Ramaraj T."/>
            <person name="Lindquist I.E."/>
            <person name="Bharti A.K."/>
            <person name="Sundararajan A."/>
            <person name="Cameron C.T."/>
            <person name="Woodward J.E."/>
            <person name="May G.D."/>
            <person name="Brubaker C."/>
            <person name="Broadhvest J."/>
            <person name="Wilkins T.A."/>
        </authorList>
    </citation>
    <scope>NUCLEOTIDE SEQUENCE</scope>
    <source>
        <strain evidence="4">cv. AKA8401</strain>
    </source>
</reference>
<evidence type="ECO:0000256" key="1">
    <source>
        <dbReference type="ARBA" id="ARBA00022801"/>
    </source>
</evidence>
<sequence>MMGWCHQWEWRHQYAQYSNSFSFTGFEANALPYDYTASIECLETPLKPLHGGGIILNPELNMGLKGWQAFGDAKIEQRELAGNEFVAVHARNHPTDSISQKLYLQQETLYSFSAWIQVSEGNEAVAAEFKTGTGFKHGGAVVAESKCWSMLKGGFTSDATGPAELYFEVMSRALKVGKLSLRVASGQAGPGLLK</sequence>
<evidence type="ECO:0000313" key="4">
    <source>
        <dbReference type="Proteomes" id="UP000032142"/>
    </source>
</evidence>
<dbReference type="SUPFAM" id="SSF49785">
    <property type="entry name" value="Galactose-binding domain-like"/>
    <property type="match status" value="1"/>
</dbReference>
<dbReference type="PANTHER" id="PTHR31490:SF2">
    <property type="entry name" value="GLYCOSYL HYDROLASE FAMILY 10 PROTEIN"/>
    <property type="match status" value="1"/>
</dbReference>
<keyword evidence="4" id="KW-1185">Reference proteome</keyword>
<evidence type="ECO:0000259" key="2">
    <source>
        <dbReference type="Pfam" id="PF02018"/>
    </source>
</evidence>
<dbReference type="Pfam" id="PF02018">
    <property type="entry name" value="CBM_4_9"/>
    <property type="match status" value="1"/>
</dbReference>
<dbReference type="PANTHER" id="PTHR31490">
    <property type="entry name" value="GLYCOSYL HYDROLASE"/>
    <property type="match status" value="1"/>
</dbReference>
<organism evidence="3 4">
    <name type="scientific">Gossypium arboreum</name>
    <name type="common">Tree cotton</name>
    <name type="synonym">Gossypium nanking</name>
    <dbReference type="NCBI Taxonomy" id="29729"/>
    <lineage>
        <taxon>Eukaryota</taxon>
        <taxon>Viridiplantae</taxon>
        <taxon>Streptophyta</taxon>
        <taxon>Embryophyta</taxon>
        <taxon>Tracheophyta</taxon>
        <taxon>Spermatophyta</taxon>
        <taxon>Magnoliopsida</taxon>
        <taxon>eudicotyledons</taxon>
        <taxon>Gunneridae</taxon>
        <taxon>Pentapetalae</taxon>
        <taxon>rosids</taxon>
        <taxon>malvids</taxon>
        <taxon>Malvales</taxon>
        <taxon>Malvaceae</taxon>
        <taxon>Malvoideae</taxon>
        <taxon>Gossypium</taxon>
    </lineage>
</organism>
<proteinExistence type="predicted"/>
<dbReference type="InterPro" id="IPR008979">
    <property type="entry name" value="Galactose-bd-like_sf"/>
</dbReference>
<dbReference type="Gene3D" id="2.60.120.260">
    <property type="entry name" value="Galactose-binding domain-like"/>
    <property type="match status" value="1"/>
</dbReference>